<organism evidence="7 8">
    <name type="scientific">Aureimonas glaciei</name>
    <dbReference type="NCBI Taxonomy" id="1776957"/>
    <lineage>
        <taxon>Bacteria</taxon>
        <taxon>Pseudomonadati</taxon>
        <taxon>Pseudomonadota</taxon>
        <taxon>Alphaproteobacteria</taxon>
        <taxon>Hyphomicrobiales</taxon>
        <taxon>Aurantimonadaceae</taxon>
        <taxon>Aureimonas</taxon>
    </lineage>
</organism>
<dbReference type="Gene3D" id="3.40.50.2300">
    <property type="match status" value="2"/>
</dbReference>
<evidence type="ECO:0000256" key="2">
    <source>
        <dbReference type="ARBA" id="ARBA00022729"/>
    </source>
</evidence>
<dbReference type="PANTHER" id="PTHR30483">
    <property type="entry name" value="LEUCINE-SPECIFIC-BINDING PROTEIN"/>
    <property type="match status" value="1"/>
</dbReference>
<reference evidence="7" key="1">
    <citation type="journal article" date="2014" name="Int. J. Syst. Evol. Microbiol.">
        <title>Complete genome sequence of Corynebacterium casei LMG S-19264T (=DSM 44701T), isolated from a smear-ripened cheese.</title>
        <authorList>
            <consortium name="US DOE Joint Genome Institute (JGI-PGF)"/>
            <person name="Walter F."/>
            <person name="Albersmeier A."/>
            <person name="Kalinowski J."/>
            <person name="Ruckert C."/>
        </authorList>
    </citation>
    <scope>NUCLEOTIDE SEQUENCE</scope>
    <source>
        <strain evidence="7">CGMCC 1.15493</strain>
    </source>
</reference>
<dbReference type="InterPro" id="IPR028081">
    <property type="entry name" value="Leu-bd"/>
</dbReference>
<evidence type="ECO:0000313" key="7">
    <source>
        <dbReference type="EMBL" id="GGD19336.1"/>
    </source>
</evidence>
<evidence type="ECO:0000256" key="4">
    <source>
        <dbReference type="SAM" id="MobiDB-lite"/>
    </source>
</evidence>
<evidence type="ECO:0000313" key="8">
    <source>
        <dbReference type="Proteomes" id="UP000613160"/>
    </source>
</evidence>
<sequence length="494" mass="52120">MADIASPLPDQLNVLRRRWRALLALVVLAALVIVAVLELAGITALLIPRNDNLKVVAVYAAESGDSSFIRGAQMAVDRINARDGGVLGRQLDLDLVMEAGSTDGTALEAVVAKTLDLSDYIARTRNLLAVVGHEWSDTAIAASSIYNLNNILYLASHATAQSLTNHGFDTVFALQPDNSTNAQMIAKYALDQGLHRFIVLSDKSDYGKESVNFFTAAVAGAGADLVFRGFLSNGGPRSTDDLLMFILDNKTFRTADFDAIFIASSSLAGTADFIKRARVLGLAMPILGMEYIFSSAMESAVGMKGMKDVVGVSLYDAEGQSEGARVFAADFRQIFGQLPDLDAALGYDAITLLGDVSRRAGTIDPTVLADTLKVARYKDSPFVGVTGPLLFDRNGLVTDTGVYVVRHDGTGFHTVAQYQIPSTLAQVSVIDDDMDGEAGPLPAEATPAGTSLVPVSPSPASPTPASPGGALPAETMPSNNPSGTGPLRPERIDP</sequence>
<dbReference type="Proteomes" id="UP000613160">
    <property type="component" value="Unassembled WGS sequence"/>
</dbReference>
<keyword evidence="8" id="KW-1185">Reference proteome</keyword>
<dbReference type="SUPFAM" id="SSF53822">
    <property type="entry name" value="Periplasmic binding protein-like I"/>
    <property type="match status" value="1"/>
</dbReference>
<keyword evidence="3" id="KW-0813">Transport</keyword>
<reference evidence="7" key="2">
    <citation type="submission" date="2020-09" db="EMBL/GenBank/DDBJ databases">
        <authorList>
            <person name="Sun Q."/>
            <person name="Zhou Y."/>
        </authorList>
    </citation>
    <scope>NUCLEOTIDE SEQUENCE</scope>
    <source>
        <strain evidence="7">CGMCC 1.15493</strain>
    </source>
</reference>
<evidence type="ECO:0000256" key="1">
    <source>
        <dbReference type="ARBA" id="ARBA00010062"/>
    </source>
</evidence>
<dbReference type="PANTHER" id="PTHR30483:SF6">
    <property type="entry name" value="PERIPLASMIC BINDING PROTEIN OF ABC TRANSPORTER FOR NATURAL AMINO ACIDS"/>
    <property type="match status" value="1"/>
</dbReference>
<feature type="compositionally biased region" description="Pro residues" evidence="4">
    <location>
        <begin position="456"/>
        <end position="465"/>
    </location>
</feature>
<dbReference type="InterPro" id="IPR028082">
    <property type="entry name" value="Peripla_BP_I"/>
</dbReference>
<comment type="similarity">
    <text evidence="1">Belongs to the leucine-binding protein family.</text>
</comment>
<name>A0A917DAZ0_9HYPH</name>
<feature type="transmembrane region" description="Helical" evidence="5">
    <location>
        <begin position="21"/>
        <end position="47"/>
    </location>
</feature>
<keyword evidence="5" id="KW-0812">Transmembrane</keyword>
<gene>
    <name evidence="7" type="ORF">GCM10011335_22790</name>
</gene>
<keyword evidence="2" id="KW-0732">Signal</keyword>
<feature type="region of interest" description="Disordered" evidence="4">
    <location>
        <begin position="433"/>
        <end position="494"/>
    </location>
</feature>
<accession>A0A917DAZ0</accession>
<keyword evidence="5" id="KW-1133">Transmembrane helix</keyword>
<dbReference type="GO" id="GO:0006865">
    <property type="term" value="P:amino acid transport"/>
    <property type="evidence" value="ECO:0007669"/>
    <property type="project" value="UniProtKB-KW"/>
</dbReference>
<keyword evidence="3" id="KW-0029">Amino-acid transport</keyword>
<evidence type="ECO:0000259" key="6">
    <source>
        <dbReference type="Pfam" id="PF13458"/>
    </source>
</evidence>
<proteinExistence type="inferred from homology"/>
<evidence type="ECO:0000256" key="3">
    <source>
        <dbReference type="ARBA" id="ARBA00022970"/>
    </source>
</evidence>
<feature type="domain" description="Leucine-binding protein" evidence="6">
    <location>
        <begin position="63"/>
        <end position="408"/>
    </location>
</feature>
<protein>
    <recommendedName>
        <fullName evidence="6">Leucine-binding protein domain-containing protein</fullName>
    </recommendedName>
</protein>
<dbReference type="AlphaFoldDB" id="A0A917DAZ0"/>
<dbReference type="InterPro" id="IPR051010">
    <property type="entry name" value="BCAA_transport"/>
</dbReference>
<comment type="caution">
    <text evidence="7">The sequence shown here is derived from an EMBL/GenBank/DDBJ whole genome shotgun (WGS) entry which is preliminary data.</text>
</comment>
<keyword evidence="5" id="KW-0472">Membrane</keyword>
<evidence type="ECO:0000256" key="5">
    <source>
        <dbReference type="SAM" id="Phobius"/>
    </source>
</evidence>
<dbReference type="Pfam" id="PF13458">
    <property type="entry name" value="Peripla_BP_6"/>
    <property type="match status" value="1"/>
</dbReference>
<dbReference type="EMBL" id="BMJJ01000004">
    <property type="protein sequence ID" value="GGD19336.1"/>
    <property type="molecule type" value="Genomic_DNA"/>
</dbReference>